<keyword evidence="2 8" id="KW-1277">Toxin-antitoxin system</keyword>
<keyword evidence="3 8" id="KW-0540">Nuclease</keyword>
<accession>A0A6J4NMV3</accession>
<dbReference type="PANTHER" id="PTHR33653:SF1">
    <property type="entry name" value="RIBONUCLEASE VAPC2"/>
    <property type="match status" value="1"/>
</dbReference>
<evidence type="ECO:0000259" key="9">
    <source>
        <dbReference type="Pfam" id="PF01850"/>
    </source>
</evidence>
<dbReference type="AlphaFoldDB" id="A0A6J4NMV3"/>
<dbReference type="GO" id="GO:0004540">
    <property type="term" value="F:RNA nuclease activity"/>
    <property type="evidence" value="ECO:0007669"/>
    <property type="project" value="InterPro"/>
</dbReference>
<name>A0A6J4NMV3_9ACTN</name>
<dbReference type="CDD" id="cd09881">
    <property type="entry name" value="PIN_VapC4-5_FitB-like"/>
    <property type="match status" value="1"/>
</dbReference>
<evidence type="ECO:0000256" key="7">
    <source>
        <dbReference type="ARBA" id="ARBA00038093"/>
    </source>
</evidence>
<dbReference type="EC" id="3.1.-.-" evidence="8"/>
<comment type="function">
    <text evidence="8">Toxic component of a toxin-antitoxin (TA) system. An RNase.</text>
</comment>
<dbReference type="EMBL" id="CADCUT010000024">
    <property type="protein sequence ID" value="CAA9388228.1"/>
    <property type="molecule type" value="Genomic_DNA"/>
</dbReference>
<dbReference type="InterPro" id="IPR029060">
    <property type="entry name" value="PIN-like_dom_sf"/>
</dbReference>
<evidence type="ECO:0000256" key="8">
    <source>
        <dbReference type="HAMAP-Rule" id="MF_00265"/>
    </source>
</evidence>
<feature type="binding site" evidence="8">
    <location>
        <position position="3"/>
    </location>
    <ligand>
        <name>Mg(2+)</name>
        <dbReference type="ChEBI" id="CHEBI:18420"/>
    </ligand>
</feature>
<comment type="cofactor">
    <cofactor evidence="1 8">
        <name>Mg(2+)</name>
        <dbReference type="ChEBI" id="CHEBI:18420"/>
    </cofactor>
</comment>
<keyword evidence="5 8" id="KW-0378">Hydrolase</keyword>
<feature type="binding site" evidence="8">
    <location>
        <position position="95"/>
    </location>
    <ligand>
        <name>Mg(2+)</name>
        <dbReference type="ChEBI" id="CHEBI:18420"/>
    </ligand>
</feature>
<dbReference type="GO" id="GO:0000287">
    <property type="term" value="F:magnesium ion binding"/>
    <property type="evidence" value="ECO:0007669"/>
    <property type="project" value="UniProtKB-UniRule"/>
</dbReference>
<evidence type="ECO:0000256" key="6">
    <source>
        <dbReference type="ARBA" id="ARBA00022842"/>
    </source>
</evidence>
<dbReference type="InterPro" id="IPR022907">
    <property type="entry name" value="VapC_family"/>
</dbReference>
<gene>
    <name evidence="8" type="primary">vapC</name>
    <name evidence="10" type="ORF">AVDCRST_MAG03-408</name>
</gene>
<evidence type="ECO:0000256" key="5">
    <source>
        <dbReference type="ARBA" id="ARBA00022801"/>
    </source>
</evidence>
<organism evidence="10">
    <name type="scientific">uncultured Rubrobacteraceae bacterium</name>
    <dbReference type="NCBI Taxonomy" id="349277"/>
    <lineage>
        <taxon>Bacteria</taxon>
        <taxon>Bacillati</taxon>
        <taxon>Actinomycetota</taxon>
        <taxon>Rubrobacteria</taxon>
        <taxon>Rubrobacterales</taxon>
        <taxon>Rubrobacteraceae</taxon>
        <taxon>environmental samples</taxon>
    </lineage>
</organism>
<protein>
    <recommendedName>
        <fullName evidence="8">Ribonuclease VapC</fullName>
        <shortName evidence="8">RNase VapC</shortName>
        <ecNumber evidence="8">3.1.-.-</ecNumber>
    </recommendedName>
    <alternativeName>
        <fullName evidence="8">Toxin VapC</fullName>
    </alternativeName>
</protein>
<dbReference type="GO" id="GO:0090729">
    <property type="term" value="F:toxin activity"/>
    <property type="evidence" value="ECO:0007669"/>
    <property type="project" value="UniProtKB-KW"/>
</dbReference>
<sequence length="135" mass="14588">MLDTNVCIHVIRRRPPKVLRRFDKYEVGEIGVSSVTAAELRYGAEKSAVPEQNREALSAFLLPLEVLAFGDEAAAAYGRVRATLEKAGTPIGPLDTLIAAHAVGLGVTLVTNNTREFSRVPGLELEDWTREGGTA</sequence>
<evidence type="ECO:0000256" key="4">
    <source>
        <dbReference type="ARBA" id="ARBA00022723"/>
    </source>
</evidence>
<dbReference type="Gene3D" id="3.40.50.1010">
    <property type="entry name" value="5'-nuclease"/>
    <property type="match status" value="1"/>
</dbReference>
<dbReference type="InterPro" id="IPR002716">
    <property type="entry name" value="PIN_dom"/>
</dbReference>
<keyword evidence="8" id="KW-0800">Toxin</keyword>
<evidence type="ECO:0000313" key="10">
    <source>
        <dbReference type="EMBL" id="CAA9388228.1"/>
    </source>
</evidence>
<feature type="domain" description="PIN" evidence="9">
    <location>
        <begin position="1"/>
        <end position="122"/>
    </location>
</feature>
<keyword evidence="6 8" id="KW-0460">Magnesium</keyword>
<proteinExistence type="inferred from homology"/>
<reference evidence="10" key="1">
    <citation type="submission" date="2020-02" db="EMBL/GenBank/DDBJ databases">
        <authorList>
            <person name="Meier V. D."/>
        </authorList>
    </citation>
    <scope>NUCLEOTIDE SEQUENCE</scope>
    <source>
        <strain evidence="10">AVDCRST_MAG03</strain>
    </source>
</reference>
<dbReference type="SUPFAM" id="SSF88723">
    <property type="entry name" value="PIN domain-like"/>
    <property type="match status" value="1"/>
</dbReference>
<dbReference type="Pfam" id="PF01850">
    <property type="entry name" value="PIN"/>
    <property type="match status" value="1"/>
</dbReference>
<dbReference type="InterPro" id="IPR050556">
    <property type="entry name" value="Type_II_TA_system_RNase"/>
</dbReference>
<dbReference type="GO" id="GO:0016787">
    <property type="term" value="F:hydrolase activity"/>
    <property type="evidence" value="ECO:0007669"/>
    <property type="project" value="UniProtKB-KW"/>
</dbReference>
<evidence type="ECO:0000256" key="2">
    <source>
        <dbReference type="ARBA" id="ARBA00022649"/>
    </source>
</evidence>
<dbReference type="PANTHER" id="PTHR33653">
    <property type="entry name" value="RIBONUCLEASE VAPC2"/>
    <property type="match status" value="1"/>
</dbReference>
<evidence type="ECO:0000256" key="3">
    <source>
        <dbReference type="ARBA" id="ARBA00022722"/>
    </source>
</evidence>
<keyword evidence="4 8" id="KW-0479">Metal-binding</keyword>
<dbReference type="HAMAP" id="MF_00265">
    <property type="entry name" value="VapC_Nob1"/>
    <property type="match status" value="1"/>
</dbReference>
<comment type="similarity">
    <text evidence="7 8">Belongs to the PINc/VapC protein family.</text>
</comment>
<evidence type="ECO:0000256" key="1">
    <source>
        <dbReference type="ARBA" id="ARBA00001946"/>
    </source>
</evidence>